<evidence type="ECO:0000256" key="3">
    <source>
        <dbReference type="SAM" id="Phobius"/>
    </source>
</evidence>
<name>A0A9D1YZX7_9MICO</name>
<dbReference type="PANTHER" id="PTHR33392:SF6">
    <property type="entry name" value="POLYISOPRENYL-TEICHOIC ACID--PEPTIDOGLYCAN TEICHOIC ACID TRANSFERASE TAGU"/>
    <property type="match status" value="1"/>
</dbReference>
<comment type="similarity">
    <text evidence="1">Belongs to the LytR/CpsA/Psr (LCP) family.</text>
</comment>
<comment type="caution">
    <text evidence="5">The sequence shown here is derived from an EMBL/GenBank/DDBJ whole genome shotgun (WGS) entry which is preliminary data.</text>
</comment>
<feature type="region of interest" description="Disordered" evidence="2">
    <location>
        <begin position="349"/>
        <end position="415"/>
    </location>
</feature>
<keyword evidence="3" id="KW-0472">Membrane</keyword>
<evidence type="ECO:0000259" key="4">
    <source>
        <dbReference type="Pfam" id="PF03816"/>
    </source>
</evidence>
<accession>A0A9D1YZX7</accession>
<feature type="transmembrane region" description="Helical" evidence="3">
    <location>
        <begin position="28"/>
        <end position="52"/>
    </location>
</feature>
<keyword evidence="3" id="KW-0812">Transmembrane</keyword>
<dbReference type="InterPro" id="IPR050922">
    <property type="entry name" value="LytR/CpsA/Psr_CW_biosynth"/>
</dbReference>
<dbReference type="Gene3D" id="3.40.630.190">
    <property type="entry name" value="LCP protein"/>
    <property type="match status" value="1"/>
</dbReference>
<keyword evidence="3" id="KW-1133">Transmembrane helix</keyword>
<feature type="compositionally biased region" description="Acidic residues" evidence="2">
    <location>
        <begin position="352"/>
        <end position="371"/>
    </location>
</feature>
<evidence type="ECO:0000256" key="1">
    <source>
        <dbReference type="ARBA" id="ARBA00006068"/>
    </source>
</evidence>
<organism evidence="5 6">
    <name type="scientific">Candidatus Agrococcus pullicola</name>
    <dbReference type="NCBI Taxonomy" id="2838429"/>
    <lineage>
        <taxon>Bacteria</taxon>
        <taxon>Bacillati</taxon>
        <taxon>Actinomycetota</taxon>
        <taxon>Actinomycetes</taxon>
        <taxon>Micrococcales</taxon>
        <taxon>Microbacteriaceae</taxon>
        <taxon>Agrococcus</taxon>
    </lineage>
</organism>
<feature type="compositionally biased region" description="Acidic residues" evidence="2">
    <location>
        <begin position="379"/>
        <end position="388"/>
    </location>
</feature>
<evidence type="ECO:0000313" key="5">
    <source>
        <dbReference type="EMBL" id="HIY67046.1"/>
    </source>
</evidence>
<dbReference type="Pfam" id="PF03816">
    <property type="entry name" value="LytR_cpsA_psr"/>
    <property type="match status" value="1"/>
</dbReference>
<dbReference type="PANTHER" id="PTHR33392">
    <property type="entry name" value="POLYISOPRENYL-TEICHOIC ACID--PEPTIDOGLYCAN TEICHOIC ACID TRANSFERASE TAGU"/>
    <property type="match status" value="1"/>
</dbReference>
<proteinExistence type="inferred from homology"/>
<gene>
    <name evidence="5" type="ORF">H9830_12320</name>
</gene>
<dbReference type="AlphaFoldDB" id="A0A9D1YZX7"/>
<dbReference type="InterPro" id="IPR004474">
    <property type="entry name" value="LytR_CpsA_psr"/>
</dbReference>
<sequence>MTEVRTVDARGVTPRHGKLKPLRPVRRMLSYVAMGVAAVLVASVGVAGFSVWQLSSNLETVDLAGGDGAEIPQFQDQEGGFNVLVVGSDTRADQESVGGTHEGELNDVTMLLHVHEDHQGATVISFPRDLMVDFPSCPAQEDGGAETPPGHGVQLNTALERGGLPCAVALIESMTGLEIPYVAKITFDGVINMSTAVGGVPVCFAGPIDDPRADLHIPEAGTYDLEGKDALNLLRSRYGVGDGSDLSRISSQQVFLSALIRKMQSDEVLGNFTSLYRIAQVASENMTLSTSLSDPATMVGMANVLRNIPLSTMQFVTYPTTPAGMRVAPDYYTAELMMELIRNDEVIPMDPADLENPESEESEESTEETTEPETPSPTESEDDSDAEPSDPSGLEGLVDGQSADEESCIQPYGSY</sequence>
<evidence type="ECO:0000313" key="6">
    <source>
        <dbReference type="Proteomes" id="UP000824005"/>
    </source>
</evidence>
<reference evidence="5" key="1">
    <citation type="journal article" date="2021" name="PeerJ">
        <title>Extensive microbial diversity within the chicken gut microbiome revealed by metagenomics and culture.</title>
        <authorList>
            <person name="Gilroy R."/>
            <person name="Ravi A."/>
            <person name="Getino M."/>
            <person name="Pursley I."/>
            <person name="Horton D.L."/>
            <person name="Alikhan N.F."/>
            <person name="Baker D."/>
            <person name="Gharbi K."/>
            <person name="Hall N."/>
            <person name="Watson M."/>
            <person name="Adriaenssens E.M."/>
            <person name="Foster-Nyarko E."/>
            <person name="Jarju S."/>
            <person name="Secka A."/>
            <person name="Antonio M."/>
            <person name="Oren A."/>
            <person name="Chaudhuri R.R."/>
            <person name="La Ragione R."/>
            <person name="Hildebrand F."/>
            <person name="Pallen M.J."/>
        </authorList>
    </citation>
    <scope>NUCLEOTIDE SEQUENCE</scope>
    <source>
        <strain evidence="5">ChiGjej1B1-98</strain>
    </source>
</reference>
<dbReference type="EMBL" id="DXDC01000372">
    <property type="protein sequence ID" value="HIY67046.1"/>
    <property type="molecule type" value="Genomic_DNA"/>
</dbReference>
<dbReference type="Proteomes" id="UP000824005">
    <property type="component" value="Unassembled WGS sequence"/>
</dbReference>
<protein>
    <submittedName>
        <fullName evidence="5">LCP family protein</fullName>
    </submittedName>
</protein>
<dbReference type="NCBIfam" id="TIGR00350">
    <property type="entry name" value="lytR_cpsA_psr"/>
    <property type="match status" value="1"/>
</dbReference>
<evidence type="ECO:0000256" key="2">
    <source>
        <dbReference type="SAM" id="MobiDB-lite"/>
    </source>
</evidence>
<feature type="domain" description="Cell envelope-related transcriptional attenuator" evidence="4">
    <location>
        <begin position="106"/>
        <end position="264"/>
    </location>
</feature>
<reference evidence="5" key="2">
    <citation type="submission" date="2021-04" db="EMBL/GenBank/DDBJ databases">
        <authorList>
            <person name="Gilroy R."/>
        </authorList>
    </citation>
    <scope>NUCLEOTIDE SEQUENCE</scope>
    <source>
        <strain evidence="5">ChiGjej1B1-98</strain>
    </source>
</reference>